<evidence type="ECO:0000256" key="2">
    <source>
        <dbReference type="SAM" id="SignalP"/>
    </source>
</evidence>
<dbReference type="InterPro" id="IPR014337">
    <property type="entry name" value="Ectoine_EhuB"/>
</dbReference>
<evidence type="ECO:0000259" key="3">
    <source>
        <dbReference type="SMART" id="SM00062"/>
    </source>
</evidence>
<keyword evidence="5" id="KW-1185">Reference proteome</keyword>
<gene>
    <name evidence="4" type="primary">ehuB</name>
    <name evidence="4" type="ORF">ACFSUE_11150</name>
</gene>
<reference evidence="5" key="1">
    <citation type="journal article" date="2019" name="Int. J. Syst. Evol. Microbiol.">
        <title>The Global Catalogue of Microorganisms (GCM) 10K type strain sequencing project: providing services to taxonomists for standard genome sequencing and annotation.</title>
        <authorList>
            <consortium name="The Broad Institute Genomics Platform"/>
            <consortium name="The Broad Institute Genome Sequencing Center for Infectious Disease"/>
            <person name="Wu L."/>
            <person name="Ma J."/>
        </authorList>
    </citation>
    <scope>NUCLEOTIDE SEQUENCE [LARGE SCALE GENOMIC DNA]</scope>
    <source>
        <strain evidence="5">TISTR 2466</strain>
    </source>
</reference>
<protein>
    <submittedName>
        <fullName evidence="4">Ectoine/hydroxyectoine ABC transporter substrate-binding protein EhuB</fullName>
    </submittedName>
</protein>
<evidence type="ECO:0000313" key="5">
    <source>
        <dbReference type="Proteomes" id="UP001597399"/>
    </source>
</evidence>
<accession>A0ABW5S3E0</accession>
<dbReference type="PROSITE" id="PS51257">
    <property type="entry name" value="PROKAR_LIPOPROTEIN"/>
    <property type="match status" value="1"/>
</dbReference>
<organism evidence="4 5">
    <name type="scientific">Sporolactobacillus shoreicorticis</name>
    <dbReference type="NCBI Taxonomy" id="1923877"/>
    <lineage>
        <taxon>Bacteria</taxon>
        <taxon>Bacillati</taxon>
        <taxon>Bacillota</taxon>
        <taxon>Bacilli</taxon>
        <taxon>Bacillales</taxon>
        <taxon>Sporolactobacillaceae</taxon>
        <taxon>Sporolactobacillus</taxon>
    </lineage>
</organism>
<dbReference type="NCBIfam" id="TIGR02995">
    <property type="entry name" value="ectoine_ehuB"/>
    <property type="match status" value="1"/>
</dbReference>
<dbReference type="PANTHER" id="PTHR35936:SF17">
    <property type="entry name" value="ARGININE-BINDING EXTRACELLULAR PROTEIN ARTP"/>
    <property type="match status" value="1"/>
</dbReference>
<evidence type="ECO:0000256" key="1">
    <source>
        <dbReference type="ARBA" id="ARBA00022729"/>
    </source>
</evidence>
<dbReference type="SUPFAM" id="SSF53850">
    <property type="entry name" value="Periplasmic binding protein-like II"/>
    <property type="match status" value="1"/>
</dbReference>
<dbReference type="InterPro" id="IPR001638">
    <property type="entry name" value="Solute-binding_3/MltF_N"/>
</dbReference>
<dbReference type="Gene3D" id="3.40.190.10">
    <property type="entry name" value="Periplasmic binding protein-like II"/>
    <property type="match status" value="2"/>
</dbReference>
<feature type="signal peptide" evidence="2">
    <location>
        <begin position="1"/>
        <end position="20"/>
    </location>
</feature>
<evidence type="ECO:0000313" key="4">
    <source>
        <dbReference type="EMBL" id="MFD2694179.1"/>
    </source>
</evidence>
<dbReference type="Proteomes" id="UP001597399">
    <property type="component" value="Unassembled WGS sequence"/>
</dbReference>
<proteinExistence type="predicted"/>
<dbReference type="EMBL" id="JBHUMQ010000026">
    <property type="protein sequence ID" value="MFD2694179.1"/>
    <property type="molecule type" value="Genomic_DNA"/>
</dbReference>
<dbReference type="SMART" id="SM00062">
    <property type="entry name" value="PBPb"/>
    <property type="match status" value="1"/>
</dbReference>
<dbReference type="CDD" id="cd01002">
    <property type="entry name" value="PBP2_Ehub_like"/>
    <property type="match status" value="1"/>
</dbReference>
<feature type="chain" id="PRO_5047306011" evidence="2">
    <location>
        <begin position="21"/>
        <end position="293"/>
    </location>
</feature>
<sequence length="293" mass="31952">MKKWVMTVMIALLVFGLVGCGNSGSESSNSGSKMTTFEKAKKSGHITVGFANEKPYAYATTDGKLEGEAVEVARVILKRLGIKEMDGVLTQFGSLIPGLKANRFDMITAGMYITPERAKEVDFANPDYSIGEAIAVKKGNPKNIKSYDDIKKNKNVTIGVMGGAAESKYLEESGVSKKQIKVYSDNPSALSALQAGRVDVITMTGPSLKSVLDTSKAKNVEKVEDFVQPTIDGKSIRSYGATVFRKSDDDFRKAFNEELEKMKKNGELLEILKKYGFTEDELPGDATVEELIK</sequence>
<dbReference type="Pfam" id="PF00497">
    <property type="entry name" value="SBP_bac_3"/>
    <property type="match status" value="1"/>
</dbReference>
<dbReference type="PANTHER" id="PTHR35936">
    <property type="entry name" value="MEMBRANE-BOUND LYTIC MUREIN TRANSGLYCOSYLASE F"/>
    <property type="match status" value="1"/>
</dbReference>
<keyword evidence="1 2" id="KW-0732">Signal</keyword>
<feature type="domain" description="Solute-binding protein family 3/N-terminal" evidence="3">
    <location>
        <begin position="45"/>
        <end position="279"/>
    </location>
</feature>
<comment type="caution">
    <text evidence="4">The sequence shown here is derived from an EMBL/GenBank/DDBJ whole genome shotgun (WGS) entry which is preliminary data.</text>
</comment>
<dbReference type="RefSeq" id="WP_253057736.1">
    <property type="nucleotide sequence ID" value="NZ_JAMXWM010000001.1"/>
</dbReference>
<name>A0ABW5S3E0_9BACL</name>